<dbReference type="AlphaFoldDB" id="A0AAV5WC38"/>
<evidence type="ECO:0000256" key="4">
    <source>
        <dbReference type="ARBA" id="ARBA00023136"/>
    </source>
</evidence>
<keyword evidence="8" id="KW-1185">Reference proteome</keyword>
<evidence type="ECO:0000256" key="2">
    <source>
        <dbReference type="ARBA" id="ARBA00022692"/>
    </source>
</evidence>
<proteinExistence type="inferred from homology"/>
<gene>
    <name evidence="7" type="ORF">PFISCL1PPCAC_19586</name>
</gene>
<dbReference type="InterPro" id="IPR008547">
    <property type="entry name" value="DUF829_TMEM53"/>
</dbReference>
<evidence type="ECO:0000256" key="6">
    <source>
        <dbReference type="ARBA" id="ARBA00034303"/>
    </source>
</evidence>
<keyword evidence="5" id="KW-0539">Nucleus</keyword>
<protein>
    <recommendedName>
        <fullName evidence="9">Hydrolase</fullName>
    </recommendedName>
</protein>
<sequence length="279" mass="32108">MPPILTRSVSLGAFSRLNKSHCVLMLGWAGADDKSLKKYSDLYEKRGLDTLRYISQMKAFSPKGLAGMRDMDEIFPLLDEIRDRRLVMHIFSMNGVFSLITLLHNKKYSSLFDRTDGIIWDSCPIKSKLIPSIVGYNQVMNNLHKKTLESGSMMDRLGFVAGKSVFLSSALLGELRQLYHVSTGGDISEVSPYYYLRKHPQLPHRHTFIYSLPDMLCPAPPIRAFHEYLSDKRDLEVDFNCFDDSDHVKHLPAHPKEYNENIDRMLTFVDRKYHPSSKM</sequence>
<dbReference type="GO" id="GO:0005640">
    <property type="term" value="C:nuclear outer membrane"/>
    <property type="evidence" value="ECO:0007669"/>
    <property type="project" value="UniProtKB-SubCell"/>
</dbReference>
<comment type="subcellular location">
    <subcellularLocation>
        <location evidence="6">Nucleus outer membrane</location>
        <topology evidence="6">Single-pass membrane protein</topology>
    </subcellularLocation>
</comment>
<dbReference type="PANTHER" id="PTHR12265">
    <property type="entry name" value="TRANSMEMBRANE PROTEIN 53"/>
    <property type="match status" value="1"/>
</dbReference>
<accession>A0AAV5WC38</accession>
<evidence type="ECO:0000256" key="5">
    <source>
        <dbReference type="ARBA" id="ARBA00023242"/>
    </source>
</evidence>
<evidence type="ECO:0000313" key="7">
    <source>
        <dbReference type="EMBL" id="GMT28289.1"/>
    </source>
</evidence>
<evidence type="ECO:0000256" key="3">
    <source>
        <dbReference type="ARBA" id="ARBA00022989"/>
    </source>
</evidence>
<comment type="similarity">
    <text evidence="1">Belongs to the TMEM53 family.</text>
</comment>
<evidence type="ECO:0008006" key="9">
    <source>
        <dbReference type="Google" id="ProtNLM"/>
    </source>
</evidence>
<dbReference type="EMBL" id="BTSY01000005">
    <property type="protein sequence ID" value="GMT28289.1"/>
    <property type="molecule type" value="Genomic_DNA"/>
</dbReference>
<keyword evidence="3" id="KW-1133">Transmembrane helix</keyword>
<comment type="caution">
    <text evidence="7">The sequence shown here is derived from an EMBL/GenBank/DDBJ whole genome shotgun (WGS) entry which is preliminary data.</text>
</comment>
<evidence type="ECO:0000313" key="8">
    <source>
        <dbReference type="Proteomes" id="UP001432322"/>
    </source>
</evidence>
<keyword evidence="4" id="KW-0472">Membrane</keyword>
<dbReference type="Pfam" id="PF05705">
    <property type="entry name" value="DUF829"/>
    <property type="match status" value="1"/>
</dbReference>
<dbReference type="SUPFAM" id="SSF53474">
    <property type="entry name" value="alpha/beta-Hydrolases"/>
    <property type="match status" value="1"/>
</dbReference>
<name>A0AAV5WC38_9BILA</name>
<dbReference type="Proteomes" id="UP001432322">
    <property type="component" value="Unassembled WGS sequence"/>
</dbReference>
<dbReference type="InterPro" id="IPR029058">
    <property type="entry name" value="AB_hydrolase_fold"/>
</dbReference>
<organism evidence="7 8">
    <name type="scientific">Pristionchus fissidentatus</name>
    <dbReference type="NCBI Taxonomy" id="1538716"/>
    <lineage>
        <taxon>Eukaryota</taxon>
        <taxon>Metazoa</taxon>
        <taxon>Ecdysozoa</taxon>
        <taxon>Nematoda</taxon>
        <taxon>Chromadorea</taxon>
        <taxon>Rhabditida</taxon>
        <taxon>Rhabditina</taxon>
        <taxon>Diplogasteromorpha</taxon>
        <taxon>Diplogasteroidea</taxon>
        <taxon>Neodiplogasteridae</taxon>
        <taxon>Pristionchus</taxon>
    </lineage>
</organism>
<keyword evidence="2" id="KW-0812">Transmembrane</keyword>
<evidence type="ECO:0000256" key="1">
    <source>
        <dbReference type="ARBA" id="ARBA00007387"/>
    </source>
</evidence>
<reference evidence="7" key="1">
    <citation type="submission" date="2023-10" db="EMBL/GenBank/DDBJ databases">
        <title>Genome assembly of Pristionchus species.</title>
        <authorList>
            <person name="Yoshida K."/>
            <person name="Sommer R.J."/>
        </authorList>
    </citation>
    <scope>NUCLEOTIDE SEQUENCE</scope>
    <source>
        <strain evidence="7">RS5133</strain>
    </source>
</reference>
<dbReference type="PANTHER" id="PTHR12265:SF30">
    <property type="entry name" value="TRANSMEMBRANE PROTEIN 53"/>
    <property type="match status" value="1"/>
</dbReference>